<accession>A0ABN9BDI9</accession>
<organism evidence="2 3">
    <name type="scientific">Staurois parvus</name>
    <dbReference type="NCBI Taxonomy" id="386267"/>
    <lineage>
        <taxon>Eukaryota</taxon>
        <taxon>Metazoa</taxon>
        <taxon>Chordata</taxon>
        <taxon>Craniata</taxon>
        <taxon>Vertebrata</taxon>
        <taxon>Euteleostomi</taxon>
        <taxon>Amphibia</taxon>
        <taxon>Batrachia</taxon>
        <taxon>Anura</taxon>
        <taxon>Neobatrachia</taxon>
        <taxon>Ranoidea</taxon>
        <taxon>Ranidae</taxon>
        <taxon>Staurois</taxon>
    </lineage>
</organism>
<keyword evidence="3" id="KW-1185">Reference proteome</keyword>
<protein>
    <submittedName>
        <fullName evidence="2">Uncharacterized protein</fullName>
    </submittedName>
</protein>
<gene>
    <name evidence="2" type="ORF">SPARVUS_LOCUS2678125</name>
</gene>
<evidence type="ECO:0000256" key="1">
    <source>
        <dbReference type="SAM" id="MobiDB-lite"/>
    </source>
</evidence>
<evidence type="ECO:0000313" key="3">
    <source>
        <dbReference type="Proteomes" id="UP001162483"/>
    </source>
</evidence>
<sequence length="51" mass="5423">MNTQSSGCPHSKLLAVGTPNWSEEPGEPVGDMRRGGSRLLCAKPLHTAGKY</sequence>
<name>A0ABN9BDI9_9NEOB</name>
<proteinExistence type="predicted"/>
<dbReference type="EMBL" id="CATNWA010003530">
    <property type="protein sequence ID" value="CAI9545552.1"/>
    <property type="molecule type" value="Genomic_DNA"/>
</dbReference>
<comment type="caution">
    <text evidence="2">The sequence shown here is derived from an EMBL/GenBank/DDBJ whole genome shotgun (WGS) entry which is preliminary data.</text>
</comment>
<dbReference type="Proteomes" id="UP001162483">
    <property type="component" value="Unassembled WGS sequence"/>
</dbReference>
<evidence type="ECO:0000313" key="2">
    <source>
        <dbReference type="EMBL" id="CAI9545552.1"/>
    </source>
</evidence>
<feature type="non-terminal residue" evidence="2">
    <location>
        <position position="51"/>
    </location>
</feature>
<feature type="region of interest" description="Disordered" evidence="1">
    <location>
        <begin position="1"/>
        <end position="37"/>
    </location>
</feature>
<reference evidence="2" key="1">
    <citation type="submission" date="2023-05" db="EMBL/GenBank/DDBJ databases">
        <authorList>
            <person name="Stuckert A."/>
        </authorList>
    </citation>
    <scope>NUCLEOTIDE SEQUENCE</scope>
</reference>